<dbReference type="AlphaFoldDB" id="A0A8J2SS03"/>
<dbReference type="SMART" id="SM00848">
    <property type="entry name" value="Inhibitor_I29"/>
    <property type="match status" value="1"/>
</dbReference>
<comment type="similarity">
    <text evidence="1">Belongs to the peptidase C1 family.</text>
</comment>
<sequence length="407" mass="43777">MRPSVAVALALAAGAHGVAVESEHPAHVFGKGGAGVYRGPPSATGNAPPPPRLGKDGAGVLKGPETVPRLGKDGSGIYKDLDARTIAAKFAWYVEQFEKTYDIEEYAERLKAFSVTLREIQHHDEAHKVGLNRFSDWTSDEFEAYQKYKPSPKRHAPLVHKTTGKPLPTEVDWRKEGLVADVKDQGSCGSCWTFSTVASIEGAHAKKHGKMVTLSEQNLVDCVKKDRLPSDAEDCCAARVEISRDGCDGGLMDNAFDYIINKQKGGIDTEAAYPYRGEDERCAFESSDDGAKISNWTDVPSGDEDALMDALATVGPVSVALDASRQWQTYAGGVLTPRKWLGGCSSDPAKADHGVAVVGYGTDSTSGDYWIVRNSWGSAWGEDGYVRLKRGVNACGVANFASYPTAK</sequence>
<dbReference type="EMBL" id="CAKKNE010000004">
    <property type="protein sequence ID" value="CAH0373142.1"/>
    <property type="molecule type" value="Genomic_DNA"/>
</dbReference>
<proteinExistence type="inferred from homology"/>
<comment type="caution">
    <text evidence="8">The sequence shown here is derived from an EMBL/GenBank/DDBJ whole genome shotgun (WGS) entry which is preliminary data.</text>
</comment>
<dbReference type="OrthoDB" id="10253408at2759"/>
<dbReference type="InterPro" id="IPR013201">
    <property type="entry name" value="Prot_inhib_I29"/>
</dbReference>
<dbReference type="InterPro" id="IPR025660">
    <property type="entry name" value="Pept_his_AS"/>
</dbReference>
<name>A0A8J2SS03_9STRA</name>
<feature type="region of interest" description="Disordered" evidence="4">
    <location>
        <begin position="31"/>
        <end position="59"/>
    </location>
</feature>
<dbReference type="PANTHER" id="PTHR12411">
    <property type="entry name" value="CYSTEINE PROTEASE FAMILY C1-RELATED"/>
    <property type="match status" value="1"/>
</dbReference>
<dbReference type="InterPro" id="IPR038765">
    <property type="entry name" value="Papain-like_cys_pep_sf"/>
</dbReference>
<keyword evidence="9" id="KW-1185">Reference proteome</keyword>
<dbReference type="PROSITE" id="PS00639">
    <property type="entry name" value="THIOL_PROTEASE_HIS"/>
    <property type="match status" value="1"/>
</dbReference>
<evidence type="ECO:0000256" key="5">
    <source>
        <dbReference type="SAM" id="SignalP"/>
    </source>
</evidence>
<evidence type="ECO:0008006" key="10">
    <source>
        <dbReference type="Google" id="ProtNLM"/>
    </source>
</evidence>
<dbReference type="InterPro" id="IPR000169">
    <property type="entry name" value="Pept_cys_AS"/>
</dbReference>
<feature type="domain" description="Peptidase C1A papain C-terminal" evidence="6">
    <location>
        <begin position="167"/>
        <end position="405"/>
    </location>
</feature>
<dbReference type="Pfam" id="PF00112">
    <property type="entry name" value="Peptidase_C1"/>
    <property type="match status" value="1"/>
</dbReference>
<keyword evidence="3" id="KW-1015">Disulfide bond</keyword>
<dbReference type="InterPro" id="IPR000668">
    <property type="entry name" value="Peptidase_C1A_C"/>
</dbReference>
<organism evidence="8 9">
    <name type="scientific">Pelagomonas calceolata</name>
    <dbReference type="NCBI Taxonomy" id="35677"/>
    <lineage>
        <taxon>Eukaryota</taxon>
        <taxon>Sar</taxon>
        <taxon>Stramenopiles</taxon>
        <taxon>Ochrophyta</taxon>
        <taxon>Pelagophyceae</taxon>
        <taxon>Pelagomonadales</taxon>
        <taxon>Pelagomonadaceae</taxon>
        <taxon>Pelagomonas</taxon>
    </lineage>
</organism>
<evidence type="ECO:0000313" key="8">
    <source>
        <dbReference type="EMBL" id="CAH0373142.1"/>
    </source>
</evidence>
<dbReference type="InterPro" id="IPR013128">
    <property type="entry name" value="Peptidase_C1A"/>
</dbReference>
<keyword evidence="2" id="KW-0865">Zymogen</keyword>
<evidence type="ECO:0000256" key="4">
    <source>
        <dbReference type="SAM" id="MobiDB-lite"/>
    </source>
</evidence>
<dbReference type="InterPro" id="IPR025661">
    <property type="entry name" value="Pept_asp_AS"/>
</dbReference>
<reference evidence="8" key="1">
    <citation type="submission" date="2021-11" db="EMBL/GenBank/DDBJ databases">
        <authorList>
            <consortium name="Genoscope - CEA"/>
            <person name="William W."/>
        </authorList>
    </citation>
    <scope>NUCLEOTIDE SEQUENCE</scope>
</reference>
<dbReference type="PRINTS" id="PR00705">
    <property type="entry name" value="PAPAIN"/>
</dbReference>
<evidence type="ECO:0000256" key="3">
    <source>
        <dbReference type="ARBA" id="ARBA00023157"/>
    </source>
</evidence>
<dbReference type="PROSITE" id="PS00139">
    <property type="entry name" value="THIOL_PROTEASE_CYS"/>
    <property type="match status" value="1"/>
</dbReference>
<dbReference type="Pfam" id="PF08246">
    <property type="entry name" value="Inhibitor_I29"/>
    <property type="match status" value="1"/>
</dbReference>
<evidence type="ECO:0000259" key="7">
    <source>
        <dbReference type="SMART" id="SM00848"/>
    </source>
</evidence>
<evidence type="ECO:0000313" key="9">
    <source>
        <dbReference type="Proteomes" id="UP000789595"/>
    </source>
</evidence>
<feature type="domain" description="Cathepsin propeptide inhibitor" evidence="7">
    <location>
        <begin position="90"/>
        <end position="142"/>
    </location>
</feature>
<protein>
    <recommendedName>
        <fullName evidence="10">Peptidase C1A papain C-terminal domain-containing protein</fullName>
    </recommendedName>
</protein>
<gene>
    <name evidence="8" type="ORF">PECAL_4P03170</name>
</gene>
<evidence type="ECO:0000256" key="2">
    <source>
        <dbReference type="ARBA" id="ARBA00023145"/>
    </source>
</evidence>
<dbReference type="PROSITE" id="PS00640">
    <property type="entry name" value="THIOL_PROTEASE_ASN"/>
    <property type="match status" value="1"/>
</dbReference>
<dbReference type="Gene3D" id="3.90.70.10">
    <property type="entry name" value="Cysteine proteinases"/>
    <property type="match status" value="1"/>
</dbReference>
<dbReference type="InterPro" id="IPR039417">
    <property type="entry name" value="Peptidase_C1A_papain-like"/>
</dbReference>
<dbReference type="CDD" id="cd02248">
    <property type="entry name" value="Peptidase_C1A"/>
    <property type="match status" value="1"/>
</dbReference>
<feature type="chain" id="PRO_5035259362" description="Peptidase C1A papain C-terminal domain-containing protein" evidence="5">
    <location>
        <begin position="18"/>
        <end position="407"/>
    </location>
</feature>
<dbReference type="SUPFAM" id="SSF54001">
    <property type="entry name" value="Cysteine proteinases"/>
    <property type="match status" value="1"/>
</dbReference>
<dbReference type="FunFam" id="3.90.70.10:FF:000039">
    <property type="entry name" value="Cysteine proteinase 2, putative"/>
    <property type="match status" value="1"/>
</dbReference>
<evidence type="ECO:0000259" key="6">
    <source>
        <dbReference type="SMART" id="SM00645"/>
    </source>
</evidence>
<accession>A0A8J2SS03</accession>
<evidence type="ECO:0000256" key="1">
    <source>
        <dbReference type="ARBA" id="ARBA00008455"/>
    </source>
</evidence>
<keyword evidence="5" id="KW-0732">Signal</keyword>
<dbReference type="Proteomes" id="UP000789595">
    <property type="component" value="Unassembled WGS sequence"/>
</dbReference>
<dbReference type="SMART" id="SM00645">
    <property type="entry name" value="Pept_C1"/>
    <property type="match status" value="1"/>
</dbReference>
<dbReference type="GO" id="GO:0006508">
    <property type="term" value="P:proteolysis"/>
    <property type="evidence" value="ECO:0007669"/>
    <property type="project" value="InterPro"/>
</dbReference>
<dbReference type="GO" id="GO:0008234">
    <property type="term" value="F:cysteine-type peptidase activity"/>
    <property type="evidence" value="ECO:0007669"/>
    <property type="project" value="InterPro"/>
</dbReference>
<feature type="signal peptide" evidence="5">
    <location>
        <begin position="1"/>
        <end position="17"/>
    </location>
</feature>